<dbReference type="SUPFAM" id="SSF53335">
    <property type="entry name" value="S-adenosyl-L-methionine-dependent methyltransferases"/>
    <property type="match status" value="1"/>
</dbReference>
<gene>
    <name evidence="3" type="ORF">FBZ90_10616</name>
</gene>
<dbReference type="EMBL" id="VITR01000006">
    <property type="protein sequence ID" value="TWB42422.1"/>
    <property type="molecule type" value="Genomic_DNA"/>
</dbReference>
<dbReference type="InterPro" id="IPR029063">
    <property type="entry name" value="SAM-dependent_MTases_sf"/>
</dbReference>
<evidence type="ECO:0000256" key="1">
    <source>
        <dbReference type="ARBA" id="ARBA00022679"/>
    </source>
</evidence>
<keyword evidence="3" id="KW-0489">Methyltransferase</keyword>
<keyword evidence="4" id="KW-1185">Reference proteome</keyword>
<dbReference type="Pfam" id="PF13649">
    <property type="entry name" value="Methyltransf_25"/>
    <property type="match status" value="1"/>
</dbReference>
<protein>
    <submittedName>
        <fullName evidence="3">Methyltransferase family protein</fullName>
    </submittedName>
</protein>
<name>A0A560H7V8_9PROT</name>
<evidence type="ECO:0000259" key="2">
    <source>
        <dbReference type="Pfam" id="PF13649"/>
    </source>
</evidence>
<comment type="caution">
    <text evidence="3">The sequence shown here is derived from an EMBL/GenBank/DDBJ whole genome shotgun (WGS) entry which is preliminary data.</text>
</comment>
<proteinExistence type="predicted"/>
<organism evidence="3 4">
    <name type="scientific">Nitrospirillum amazonense</name>
    <dbReference type="NCBI Taxonomy" id="28077"/>
    <lineage>
        <taxon>Bacteria</taxon>
        <taxon>Pseudomonadati</taxon>
        <taxon>Pseudomonadota</taxon>
        <taxon>Alphaproteobacteria</taxon>
        <taxon>Rhodospirillales</taxon>
        <taxon>Azospirillaceae</taxon>
        <taxon>Nitrospirillum</taxon>
    </lineage>
</organism>
<dbReference type="GO" id="GO:0008168">
    <property type="term" value="F:methyltransferase activity"/>
    <property type="evidence" value="ECO:0007669"/>
    <property type="project" value="UniProtKB-KW"/>
</dbReference>
<dbReference type="Proteomes" id="UP000315751">
    <property type="component" value="Unassembled WGS sequence"/>
</dbReference>
<sequence length="247" mass="27400">MSIAPNARRQPSPARNLAQLWRSMRFMSPADVPLFLQSARTDKAISRLRTTVGERGAFEAVYVETGDPWASADSRYRYQAWKYERIVACLPAGQRFTHALDLGCGLGLLSHHLGKRADQVLGIDIAQAAVDRAAARFGSPAISFRQGDVLDLDPGLDGGFDLITLADTLYYLPPPIGDDLLKQVAARMARLLKPGGLCLLANHYFFSADPESRLSRRIHDAFAWSPLFTVASQARRPFYLVTILRRT</sequence>
<dbReference type="GO" id="GO:0032259">
    <property type="term" value="P:methylation"/>
    <property type="evidence" value="ECO:0007669"/>
    <property type="project" value="UniProtKB-KW"/>
</dbReference>
<keyword evidence="1 3" id="KW-0808">Transferase</keyword>
<reference evidence="3 4" key="1">
    <citation type="submission" date="2019-06" db="EMBL/GenBank/DDBJ databases">
        <title>Genomic Encyclopedia of Type Strains, Phase IV (KMG-V): Genome sequencing to study the core and pangenomes of soil and plant-associated prokaryotes.</title>
        <authorList>
            <person name="Whitman W."/>
        </authorList>
    </citation>
    <scope>NUCLEOTIDE SEQUENCE [LARGE SCALE GENOMIC DNA]</scope>
    <source>
        <strain evidence="3 4">BR 11622</strain>
    </source>
</reference>
<feature type="domain" description="Methyltransferase" evidence="2">
    <location>
        <begin position="100"/>
        <end position="196"/>
    </location>
</feature>
<accession>A0A560H7V8</accession>
<dbReference type="InterPro" id="IPR041698">
    <property type="entry name" value="Methyltransf_25"/>
</dbReference>
<dbReference type="Gene3D" id="3.40.50.150">
    <property type="entry name" value="Vaccinia Virus protein VP39"/>
    <property type="match status" value="1"/>
</dbReference>
<dbReference type="PANTHER" id="PTHR43861">
    <property type="entry name" value="TRANS-ACONITATE 2-METHYLTRANSFERASE-RELATED"/>
    <property type="match status" value="1"/>
</dbReference>
<evidence type="ECO:0000313" key="3">
    <source>
        <dbReference type="EMBL" id="TWB42422.1"/>
    </source>
</evidence>
<dbReference type="AlphaFoldDB" id="A0A560H7V8"/>
<evidence type="ECO:0000313" key="4">
    <source>
        <dbReference type="Proteomes" id="UP000315751"/>
    </source>
</evidence>
<dbReference type="CDD" id="cd02440">
    <property type="entry name" value="AdoMet_MTases"/>
    <property type="match status" value="1"/>
</dbReference>